<name>A0ABW8ARP5_9ACTN</name>
<evidence type="ECO:0000256" key="1">
    <source>
        <dbReference type="ARBA" id="ARBA00007074"/>
    </source>
</evidence>
<evidence type="ECO:0000313" key="8">
    <source>
        <dbReference type="Proteomes" id="UP001612915"/>
    </source>
</evidence>
<dbReference type="Proteomes" id="UP001612915">
    <property type="component" value="Unassembled WGS sequence"/>
</dbReference>
<evidence type="ECO:0000313" key="7">
    <source>
        <dbReference type="EMBL" id="MFI7589036.1"/>
    </source>
</evidence>
<dbReference type="InterPro" id="IPR051202">
    <property type="entry name" value="Peptidase_C40"/>
</dbReference>
<comment type="caution">
    <text evidence="7">The sequence shown here is derived from an EMBL/GenBank/DDBJ whole genome shotgun (WGS) entry which is preliminary data.</text>
</comment>
<feature type="signal peptide" evidence="5">
    <location>
        <begin position="1"/>
        <end position="44"/>
    </location>
</feature>
<dbReference type="PANTHER" id="PTHR47053:SF1">
    <property type="entry name" value="MUREIN DD-ENDOPEPTIDASE MEPH-RELATED"/>
    <property type="match status" value="1"/>
</dbReference>
<feature type="chain" id="PRO_5045341325" evidence="5">
    <location>
        <begin position="45"/>
        <end position="320"/>
    </location>
</feature>
<keyword evidence="2" id="KW-0645">Protease</keyword>
<gene>
    <name evidence="7" type="ORF">ACIB24_18385</name>
</gene>
<keyword evidence="8" id="KW-1185">Reference proteome</keyword>
<keyword evidence="5" id="KW-0732">Signal</keyword>
<comment type="similarity">
    <text evidence="1">Belongs to the peptidase C40 family.</text>
</comment>
<evidence type="ECO:0000256" key="5">
    <source>
        <dbReference type="SAM" id="SignalP"/>
    </source>
</evidence>
<dbReference type="EMBL" id="JBITLV010000006">
    <property type="protein sequence ID" value="MFI7589036.1"/>
    <property type="molecule type" value="Genomic_DNA"/>
</dbReference>
<evidence type="ECO:0000256" key="3">
    <source>
        <dbReference type="ARBA" id="ARBA00022801"/>
    </source>
</evidence>
<accession>A0ABW8ARP5</accession>
<evidence type="ECO:0000256" key="4">
    <source>
        <dbReference type="ARBA" id="ARBA00022807"/>
    </source>
</evidence>
<dbReference type="InterPro" id="IPR000064">
    <property type="entry name" value="NLP_P60_dom"/>
</dbReference>
<dbReference type="Pfam" id="PF00877">
    <property type="entry name" value="NLPC_P60"/>
    <property type="match status" value="1"/>
</dbReference>
<evidence type="ECO:0000256" key="2">
    <source>
        <dbReference type="ARBA" id="ARBA00022670"/>
    </source>
</evidence>
<dbReference type="InterPro" id="IPR038765">
    <property type="entry name" value="Papain-like_cys_pep_sf"/>
</dbReference>
<sequence length="320" mass="32473">MLLHAPKRLHLPLTATLTATLTTVLATALTTGALVLAGGSTASAATATAAATGTSPGTATTPSTVTDGVVDSSVSSSTVRAEKRRGYIRVTETGAATVTVARTATVTQKATKRLTSTVAGTGTGVGTASEQATATVSLTLARYGVDKAHATVRARKAARQAALDAATAQAGDEALDAARDAAAADATADATVNAVQRALANFSSLVLRTAASFEGTPYKWGANGPAAFDCSGYVRYVMRTAGVVDLPRTSADISAAVTRVAKKNRQVGDLIFFGTATGGVTHVGIYAGDDMIWHAPGTGRTVTKARIWTTRYTVGRVLTA</sequence>
<keyword evidence="4" id="KW-0788">Thiol protease</keyword>
<dbReference type="Gene3D" id="3.90.1720.10">
    <property type="entry name" value="endopeptidase domain like (from Nostoc punctiforme)"/>
    <property type="match status" value="1"/>
</dbReference>
<evidence type="ECO:0000259" key="6">
    <source>
        <dbReference type="PROSITE" id="PS51935"/>
    </source>
</evidence>
<dbReference type="SUPFAM" id="SSF54001">
    <property type="entry name" value="Cysteine proteinases"/>
    <property type="match status" value="1"/>
</dbReference>
<dbReference type="PANTHER" id="PTHR47053">
    <property type="entry name" value="MUREIN DD-ENDOPEPTIDASE MEPH-RELATED"/>
    <property type="match status" value="1"/>
</dbReference>
<keyword evidence="3" id="KW-0378">Hydrolase</keyword>
<dbReference type="PROSITE" id="PS51935">
    <property type="entry name" value="NLPC_P60"/>
    <property type="match status" value="1"/>
</dbReference>
<proteinExistence type="inferred from homology"/>
<dbReference type="RefSeq" id="WP_398283333.1">
    <property type="nucleotide sequence ID" value="NZ_JBITLV010000006.1"/>
</dbReference>
<protein>
    <submittedName>
        <fullName evidence="7">C40 family peptidase</fullName>
    </submittedName>
</protein>
<organism evidence="7 8">
    <name type="scientific">Spongisporangium articulatum</name>
    <dbReference type="NCBI Taxonomy" id="3362603"/>
    <lineage>
        <taxon>Bacteria</taxon>
        <taxon>Bacillati</taxon>
        <taxon>Actinomycetota</taxon>
        <taxon>Actinomycetes</taxon>
        <taxon>Kineosporiales</taxon>
        <taxon>Kineosporiaceae</taxon>
        <taxon>Spongisporangium</taxon>
    </lineage>
</organism>
<reference evidence="7 8" key="1">
    <citation type="submission" date="2024-10" db="EMBL/GenBank/DDBJ databases">
        <title>The Natural Products Discovery Center: Release of the First 8490 Sequenced Strains for Exploring Actinobacteria Biosynthetic Diversity.</title>
        <authorList>
            <person name="Kalkreuter E."/>
            <person name="Kautsar S.A."/>
            <person name="Yang D."/>
            <person name="Bader C.D."/>
            <person name="Teijaro C.N."/>
            <person name="Fluegel L."/>
            <person name="Davis C.M."/>
            <person name="Simpson J.R."/>
            <person name="Lauterbach L."/>
            <person name="Steele A.D."/>
            <person name="Gui C."/>
            <person name="Meng S."/>
            <person name="Li G."/>
            <person name="Viehrig K."/>
            <person name="Ye F."/>
            <person name="Su P."/>
            <person name="Kiefer A.F."/>
            <person name="Nichols A."/>
            <person name="Cepeda A.J."/>
            <person name="Yan W."/>
            <person name="Fan B."/>
            <person name="Jiang Y."/>
            <person name="Adhikari A."/>
            <person name="Zheng C.-J."/>
            <person name="Schuster L."/>
            <person name="Cowan T.M."/>
            <person name="Smanski M.J."/>
            <person name="Chevrette M.G."/>
            <person name="De Carvalho L.P.S."/>
            <person name="Shen B."/>
        </authorList>
    </citation>
    <scope>NUCLEOTIDE SEQUENCE [LARGE SCALE GENOMIC DNA]</scope>
    <source>
        <strain evidence="7 8">NPDC049639</strain>
    </source>
</reference>
<feature type="domain" description="NlpC/P60" evidence="6">
    <location>
        <begin position="200"/>
        <end position="320"/>
    </location>
</feature>